<keyword evidence="1" id="KW-1185">Reference proteome</keyword>
<protein>
    <submittedName>
        <fullName evidence="2">Uncharacterized protein</fullName>
    </submittedName>
</protein>
<dbReference type="AlphaFoldDB" id="A0A0N5AF14"/>
<accession>A0A0N5AF14</accession>
<proteinExistence type="predicted"/>
<organism evidence="1 2">
    <name type="scientific">Syphacia muris</name>
    <dbReference type="NCBI Taxonomy" id="451379"/>
    <lineage>
        <taxon>Eukaryota</taxon>
        <taxon>Metazoa</taxon>
        <taxon>Ecdysozoa</taxon>
        <taxon>Nematoda</taxon>
        <taxon>Chromadorea</taxon>
        <taxon>Rhabditida</taxon>
        <taxon>Spirurina</taxon>
        <taxon>Oxyuridomorpha</taxon>
        <taxon>Oxyuroidea</taxon>
        <taxon>Oxyuridae</taxon>
        <taxon>Syphacia</taxon>
    </lineage>
</organism>
<reference evidence="2" key="1">
    <citation type="submission" date="2017-02" db="UniProtKB">
        <authorList>
            <consortium name="WormBaseParasite"/>
        </authorList>
    </citation>
    <scope>IDENTIFICATION</scope>
</reference>
<name>A0A0N5AF14_9BILA</name>
<dbReference type="Proteomes" id="UP000046393">
    <property type="component" value="Unplaced"/>
</dbReference>
<dbReference type="WBParaSite" id="SMUV_0000284601-mRNA-1">
    <property type="protein sequence ID" value="SMUV_0000284601-mRNA-1"/>
    <property type="gene ID" value="SMUV_0000284601"/>
</dbReference>
<sequence length="79" mass="9286">MSSSVSRIYESGEYYQKVTESANGLERECVEEKKWQRGEPFAEPFSFRAPLSPTRDSFSDNFHQYSPLYRLFTSTYIIL</sequence>
<evidence type="ECO:0000313" key="1">
    <source>
        <dbReference type="Proteomes" id="UP000046393"/>
    </source>
</evidence>
<evidence type="ECO:0000313" key="2">
    <source>
        <dbReference type="WBParaSite" id="SMUV_0000284601-mRNA-1"/>
    </source>
</evidence>